<feature type="region of interest" description="Disordered" evidence="6">
    <location>
        <begin position="160"/>
        <end position="183"/>
    </location>
</feature>
<keyword evidence="3" id="KW-0731">Sigma factor</keyword>
<dbReference type="SUPFAM" id="SSF88659">
    <property type="entry name" value="Sigma3 and sigma4 domains of RNA polymerase sigma factors"/>
    <property type="match status" value="1"/>
</dbReference>
<evidence type="ECO:0000259" key="8">
    <source>
        <dbReference type="Pfam" id="PF08281"/>
    </source>
</evidence>
<dbReference type="Pfam" id="PF04542">
    <property type="entry name" value="Sigma70_r2"/>
    <property type="match status" value="1"/>
</dbReference>
<reference evidence="9 10" key="1">
    <citation type="submission" date="2019-05" db="EMBL/GenBank/DDBJ databases">
        <authorList>
            <consortium name="Science for Life Laboratories"/>
        </authorList>
    </citation>
    <scope>NUCLEOTIDE SEQUENCE [LARGE SCALE GENOMIC DNA]</scope>
    <source>
        <strain evidence="9">Soil9</strain>
    </source>
</reference>
<dbReference type="InterPro" id="IPR039425">
    <property type="entry name" value="RNA_pol_sigma-70-like"/>
</dbReference>
<dbReference type="GO" id="GO:0006352">
    <property type="term" value="P:DNA-templated transcription initiation"/>
    <property type="evidence" value="ECO:0007669"/>
    <property type="project" value="InterPro"/>
</dbReference>
<evidence type="ECO:0000256" key="2">
    <source>
        <dbReference type="ARBA" id="ARBA00023015"/>
    </source>
</evidence>
<evidence type="ECO:0008006" key="11">
    <source>
        <dbReference type="Google" id="ProtNLM"/>
    </source>
</evidence>
<dbReference type="CDD" id="cd06171">
    <property type="entry name" value="Sigma70_r4"/>
    <property type="match status" value="1"/>
</dbReference>
<dbReference type="AlphaFoldDB" id="A0A6P2D7B4"/>
<evidence type="ECO:0000259" key="7">
    <source>
        <dbReference type="Pfam" id="PF04542"/>
    </source>
</evidence>
<keyword evidence="4" id="KW-0238">DNA-binding</keyword>
<keyword evidence="5" id="KW-0804">Transcription</keyword>
<sequence length="183" mass="20891">MASSGGLPQLIDAHYEALYRYAYRLSGSAADAEDLTQETFGKALARLPQLRELERARAWLFRILRNLYLHKVRDQKRHKVVPLDAVGDLPQQTGDDPVPEIDPVKLQHVLDELDETFRTPIILFYFEEFSYRDIAEQMELPIGTVMSRLARGKAYLRTRLSPADEADRERTAPAPKKVTDGLP</sequence>
<dbReference type="InterPro" id="IPR013325">
    <property type="entry name" value="RNA_pol_sigma_r2"/>
</dbReference>
<keyword evidence="10" id="KW-1185">Reference proteome</keyword>
<gene>
    <name evidence="9" type="ORF">SOIL9_08290</name>
</gene>
<dbReference type="PANTHER" id="PTHR43133:SF8">
    <property type="entry name" value="RNA POLYMERASE SIGMA FACTOR HI_1459-RELATED"/>
    <property type="match status" value="1"/>
</dbReference>
<dbReference type="Gene3D" id="1.10.10.10">
    <property type="entry name" value="Winged helix-like DNA-binding domain superfamily/Winged helix DNA-binding domain"/>
    <property type="match status" value="1"/>
</dbReference>
<dbReference type="GO" id="GO:0003677">
    <property type="term" value="F:DNA binding"/>
    <property type="evidence" value="ECO:0007669"/>
    <property type="project" value="UniProtKB-KW"/>
</dbReference>
<evidence type="ECO:0000256" key="4">
    <source>
        <dbReference type="ARBA" id="ARBA00023125"/>
    </source>
</evidence>
<dbReference type="InterPro" id="IPR014284">
    <property type="entry name" value="RNA_pol_sigma-70_dom"/>
</dbReference>
<dbReference type="Pfam" id="PF08281">
    <property type="entry name" value="Sigma70_r4_2"/>
    <property type="match status" value="1"/>
</dbReference>
<evidence type="ECO:0000313" key="9">
    <source>
        <dbReference type="EMBL" id="VTR97221.1"/>
    </source>
</evidence>
<dbReference type="PANTHER" id="PTHR43133">
    <property type="entry name" value="RNA POLYMERASE ECF-TYPE SIGMA FACTO"/>
    <property type="match status" value="1"/>
</dbReference>
<dbReference type="InterPro" id="IPR007627">
    <property type="entry name" value="RNA_pol_sigma70_r2"/>
</dbReference>
<dbReference type="KEGG" id="gms:SOIL9_08290"/>
<dbReference type="InterPro" id="IPR013249">
    <property type="entry name" value="RNA_pol_sigma70_r4_t2"/>
</dbReference>
<keyword evidence="2" id="KW-0805">Transcription regulation</keyword>
<feature type="domain" description="RNA polymerase sigma-70 region 2" evidence="7">
    <location>
        <begin position="10"/>
        <end position="77"/>
    </location>
</feature>
<dbReference type="Gene3D" id="1.10.1740.10">
    <property type="match status" value="1"/>
</dbReference>
<dbReference type="Proteomes" id="UP000464178">
    <property type="component" value="Chromosome"/>
</dbReference>
<proteinExistence type="inferred from homology"/>
<dbReference type="InterPro" id="IPR036388">
    <property type="entry name" value="WH-like_DNA-bd_sf"/>
</dbReference>
<comment type="similarity">
    <text evidence="1">Belongs to the sigma-70 factor family. ECF subfamily.</text>
</comment>
<accession>A0A6P2D7B4</accession>
<dbReference type="RefSeq" id="WP_162671107.1">
    <property type="nucleotide sequence ID" value="NZ_LR593886.1"/>
</dbReference>
<name>A0A6P2D7B4_9BACT</name>
<evidence type="ECO:0000256" key="6">
    <source>
        <dbReference type="SAM" id="MobiDB-lite"/>
    </source>
</evidence>
<evidence type="ECO:0000256" key="3">
    <source>
        <dbReference type="ARBA" id="ARBA00023082"/>
    </source>
</evidence>
<feature type="domain" description="RNA polymerase sigma factor 70 region 4 type 2" evidence="8">
    <location>
        <begin position="105"/>
        <end position="155"/>
    </location>
</feature>
<dbReference type="InterPro" id="IPR013324">
    <property type="entry name" value="RNA_pol_sigma_r3/r4-like"/>
</dbReference>
<protein>
    <recommendedName>
        <fullName evidence="11">RNA polymerase sigma factor</fullName>
    </recommendedName>
</protein>
<dbReference type="EMBL" id="LR593886">
    <property type="protein sequence ID" value="VTR97221.1"/>
    <property type="molecule type" value="Genomic_DNA"/>
</dbReference>
<evidence type="ECO:0000256" key="5">
    <source>
        <dbReference type="ARBA" id="ARBA00023163"/>
    </source>
</evidence>
<evidence type="ECO:0000313" key="10">
    <source>
        <dbReference type="Proteomes" id="UP000464178"/>
    </source>
</evidence>
<organism evidence="9 10">
    <name type="scientific">Gemmata massiliana</name>
    <dbReference type="NCBI Taxonomy" id="1210884"/>
    <lineage>
        <taxon>Bacteria</taxon>
        <taxon>Pseudomonadati</taxon>
        <taxon>Planctomycetota</taxon>
        <taxon>Planctomycetia</taxon>
        <taxon>Gemmatales</taxon>
        <taxon>Gemmataceae</taxon>
        <taxon>Gemmata</taxon>
    </lineage>
</organism>
<dbReference type="SUPFAM" id="SSF88946">
    <property type="entry name" value="Sigma2 domain of RNA polymerase sigma factors"/>
    <property type="match status" value="1"/>
</dbReference>
<evidence type="ECO:0000256" key="1">
    <source>
        <dbReference type="ARBA" id="ARBA00010641"/>
    </source>
</evidence>
<dbReference type="NCBIfam" id="TIGR02937">
    <property type="entry name" value="sigma70-ECF"/>
    <property type="match status" value="1"/>
</dbReference>
<dbReference type="GO" id="GO:0016987">
    <property type="term" value="F:sigma factor activity"/>
    <property type="evidence" value="ECO:0007669"/>
    <property type="project" value="UniProtKB-KW"/>
</dbReference>